<dbReference type="Gene3D" id="2.60.40.10">
    <property type="entry name" value="Immunoglobulins"/>
    <property type="match status" value="1"/>
</dbReference>
<dbReference type="SMART" id="SM00089">
    <property type="entry name" value="PKD"/>
    <property type="match status" value="1"/>
</dbReference>
<dbReference type="PROSITE" id="PS50093">
    <property type="entry name" value="PKD"/>
    <property type="match status" value="1"/>
</dbReference>
<dbReference type="RefSeq" id="WP_006653558.1">
    <property type="nucleotide sequence ID" value="NZ_AOIM01000035.1"/>
</dbReference>
<dbReference type="EMBL" id="AOIM01000035">
    <property type="protein sequence ID" value="ELY90208.1"/>
    <property type="molecule type" value="Genomic_DNA"/>
</dbReference>
<evidence type="ECO:0000313" key="3">
    <source>
        <dbReference type="EMBL" id="ELY90208.1"/>
    </source>
</evidence>
<dbReference type="Gene3D" id="3.40.50.1820">
    <property type="entry name" value="alpha/beta hydrolase"/>
    <property type="match status" value="1"/>
</dbReference>
<feature type="region of interest" description="Disordered" evidence="1">
    <location>
        <begin position="527"/>
        <end position="617"/>
    </location>
</feature>
<dbReference type="InterPro" id="IPR022409">
    <property type="entry name" value="PKD/Chitinase_dom"/>
</dbReference>
<evidence type="ECO:0000313" key="4">
    <source>
        <dbReference type="Proteomes" id="UP000011519"/>
    </source>
</evidence>
<feature type="compositionally biased region" description="Acidic residues" evidence="1">
    <location>
        <begin position="528"/>
        <end position="598"/>
    </location>
</feature>
<dbReference type="InterPro" id="IPR035986">
    <property type="entry name" value="PKD_dom_sf"/>
</dbReference>
<dbReference type="InterPro" id="IPR000601">
    <property type="entry name" value="PKD_dom"/>
</dbReference>
<dbReference type="SUPFAM" id="SSF49299">
    <property type="entry name" value="PKD domain"/>
    <property type="match status" value="1"/>
</dbReference>
<dbReference type="Pfam" id="PF18911">
    <property type="entry name" value="PKD_4"/>
    <property type="match status" value="1"/>
</dbReference>
<evidence type="ECO:0000256" key="1">
    <source>
        <dbReference type="SAM" id="MobiDB-lite"/>
    </source>
</evidence>
<comment type="caution">
    <text evidence="3">The sequence shown here is derived from an EMBL/GenBank/DDBJ whole genome shotgun (WGS) entry which is preliminary data.</text>
</comment>
<dbReference type="PROSITE" id="PS51318">
    <property type="entry name" value="TAT"/>
    <property type="match status" value="1"/>
</dbReference>
<sequence>MSEPKSTRRTLFQLAGAGLVSVAGLASNTAGATSDPDASLVFEEQTSDGTSITIAEASSTVDGMLAARSNETGELGRTTIEADTTIEDLTLEFTEPIDDNGEIDIAVSIYDHETGQGIAREVATVSFEDTVDVVSGVEERFVEADPSAGFNYPYYLYAPDRVSDDEATPVLVEPNNTGTTADELEEHREVAQRHIEGGTSRRVSEEVGTPLVIPVFPRPVQEPVDWSHYIHALDRETMSIESGDLERVDLQLLAMVEHARGQLESEGYDTDDGVMLNGFSASGNFVERFAMLHPEEVVSVTAGGLNGMVTLPHEEYDGHELPFHVGIADVEELTGEPVDLDAVDEVNHFLYMGAQDDNDTIPYDDAWTKDELRQTALDVYGDDMITERFPTCQAAFEEAGVDAQFKIYENAGHSPREAEADIVEFHQKSLAGESVSEFGDALGTEPVIEVSATAPAVGEDVSFDATKSSAGVGTIVAYTWEFSDGETGSGETVTHAFSDAGTRTVTLTVIDDSGGSAETSVEIAVGDVEADADTAEEPTDSESDGADGTDDEEAESADDADAESEDDGGSEDSDNGTETAEATDSDETDESTADESGADTDGIPAPGFVGTLASIGGAGYLVARYRGDGEDSRS</sequence>
<organism evidence="3 4">
    <name type="scientific">Natrialba hulunbeirensis JCM 10989</name>
    <dbReference type="NCBI Taxonomy" id="1227493"/>
    <lineage>
        <taxon>Archaea</taxon>
        <taxon>Methanobacteriati</taxon>
        <taxon>Methanobacteriota</taxon>
        <taxon>Stenosarchaea group</taxon>
        <taxon>Halobacteria</taxon>
        <taxon>Halobacteriales</taxon>
        <taxon>Natrialbaceae</taxon>
        <taxon>Natrialba</taxon>
    </lineage>
</organism>
<reference evidence="3 4" key="1">
    <citation type="journal article" date="2014" name="PLoS Genet.">
        <title>Phylogenetically driven sequencing of extremely halophilic archaea reveals strategies for static and dynamic osmo-response.</title>
        <authorList>
            <person name="Becker E.A."/>
            <person name="Seitzer P.M."/>
            <person name="Tritt A."/>
            <person name="Larsen D."/>
            <person name="Krusor M."/>
            <person name="Yao A.I."/>
            <person name="Wu D."/>
            <person name="Madern D."/>
            <person name="Eisen J.A."/>
            <person name="Darling A.E."/>
            <person name="Facciotti M.T."/>
        </authorList>
    </citation>
    <scope>NUCLEOTIDE SEQUENCE [LARGE SCALE GENOMIC DNA]</scope>
    <source>
        <strain evidence="3 4">JCM 10989</strain>
    </source>
</reference>
<proteinExistence type="predicted"/>
<accession>L9ZYI6</accession>
<dbReference type="AlphaFoldDB" id="L9ZYI6"/>
<evidence type="ECO:0000259" key="2">
    <source>
        <dbReference type="PROSITE" id="PS50093"/>
    </source>
</evidence>
<protein>
    <recommendedName>
        <fullName evidence="2">PKD domain-containing protein</fullName>
    </recommendedName>
</protein>
<dbReference type="STRING" id="1227493.C483_11888"/>
<dbReference type="InterPro" id="IPR006311">
    <property type="entry name" value="TAT_signal"/>
</dbReference>
<name>L9ZYI6_9EURY</name>
<feature type="domain" description="PKD" evidence="2">
    <location>
        <begin position="451"/>
        <end position="525"/>
    </location>
</feature>
<dbReference type="Proteomes" id="UP000011519">
    <property type="component" value="Unassembled WGS sequence"/>
</dbReference>
<dbReference type="InterPro" id="IPR013783">
    <property type="entry name" value="Ig-like_fold"/>
</dbReference>
<gene>
    <name evidence="3" type="ORF">C483_11888</name>
</gene>
<dbReference type="PATRIC" id="fig|1227493.4.peg.2376"/>
<dbReference type="CDD" id="cd00146">
    <property type="entry name" value="PKD"/>
    <property type="match status" value="1"/>
</dbReference>
<dbReference type="SUPFAM" id="SSF53474">
    <property type="entry name" value="alpha/beta-Hydrolases"/>
    <property type="match status" value="1"/>
</dbReference>
<dbReference type="OrthoDB" id="8638at2157"/>
<keyword evidence="4" id="KW-1185">Reference proteome</keyword>
<dbReference type="InterPro" id="IPR029058">
    <property type="entry name" value="AB_hydrolase_fold"/>
</dbReference>